<proteinExistence type="predicted"/>
<sequence>MASGCYDVYGLTLVSDFPLNLSPTSGSGPVIEFRSGEPSQTRHAEEKIISGANDWCFQALQPDQALYERWGSYFEILSRPGSPLVLYANLSDCPLQSFEAYLTNFAASAALIQTGEEPLHSTVVEIEGSAIGLLGNSGAGKSTLAAALIDRGAGLITDDILRVTFADGEAWAQEGPYRIKLYSDPAERYLPNGHAQRHWSFPEKRIYQPEKERRRGPRRLKALVQLDWPTAPDIEGPTMERLQGFDLFSTILSSAMSSKLHTPERLKRLFHFCERLGGVVPVYRLCYERDFNLMEKAIHCIREVCLP</sequence>
<evidence type="ECO:0000259" key="1">
    <source>
        <dbReference type="Pfam" id="PF07475"/>
    </source>
</evidence>
<reference evidence="2" key="1">
    <citation type="submission" date="2023-07" db="EMBL/GenBank/DDBJ databases">
        <authorList>
            <person name="Pelsma A.J. K."/>
        </authorList>
    </citation>
    <scope>NUCLEOTIDE SEQUENCE</scope>
</reference>
<organism evidence="2">
    <name type="scientific">freshwater sediment metagenome</name>
    <dbReference type="NCBI Taxonomy" id="556182"/>
    <lineage>
        <taxon>unclassified sequences</taxon>
        <taxon>metagenomes</taxon>
        <taxon>ecological metagenomes</taxon>
    </lineage>
</organism>
<gene>
    <name evidence="2" type="ORF">AMST5_03896</name>
</gene>
<dbReference type="Pfam" id="PF07475">
    <property type="entry name" value="Hpr_kinase_C"/>
    <property type="match status" value="1"/>
</dbReference>
<dbReference type="Gene3D" id="3.40.50.300">
    <property type="entry name" value="P-loop containing nucleotide triphosphate hydrolases"/>
    <property type="match status" value="1"/>
</dbReference>
<accession>A0AA48RBX3</accession>
<dbReference type="GO" id="GO:0006109">
    <property type="term" value="P:regulation of carbohydrate metabolic process"/>
    <property type="evidence" value="ECO:0007669"/>
    <property type="project" value="InterPro"/>
</dbReference>
<dbReference type="InterPro" id="IPR027417">
    <property type="entry name" value="P-loop_NTPase"/>
</dbReference>
<protein>
    <recommendedName>
        <fullName evidence="1">HPr kinase/phosphorylase C-terminal domain-containing protein</fullName>
    </recommendedName>
</protein>
<dbReference type="EMBL" id="OY288114">
    <property type="protein sequence ID" value="CAJ0888660.1"/>
    <property type="molecule type" value="Genomic_DNA"/>
</dbReference>
<dbReference type="AlphaFoldDB" id="A0AA48RBX3"/>
<dbReference type="SUPFAM" id="SSF53795">
    <property type="entry name" value="PEP carboxykinase-like"/>
    <property type="match status" value="1"/>
</dbReference>
<dbReference type="InterPro" id="IPR011104">
    <property type="entry name" value="Hpr_kin/Pase_C"/>
</dbReference>
<feature type="domain" description="HPr kinase/phosphorylase C-terminal" evidence="1">
    <location>
        <begin position="117"/>
        <end position="169"/>
    </location>
</feature>
<dbReference type="GO" id="GO:0000155">
    <property type="term" value="F:phosphorelay sensor kinase activity"/>
    <property type="evidence" value="ECO:0007669"/>
    <property type="project" value="InterPro"/>
</dbReference>
<evidence type="ECO:0000313" key="2">
    <source>
        <dbReference type="EMBL" id="CAJ0888660.1"/>
    </source>
</evidence>
<name>A0AA48RBX3_9ZZZZ</name>
<dbReference type="GO" id="GO:0005524">
    <property type="term" value="F:ATP binding"/>
    <property type="evidence" value="ECO:0007669"/>
    <property type="project" value="InterPro"/>
</dbReference>